<dbReference type="InterPro" id="IPR039357">
    <property type="entry name" value="SRD5A/TECR"/>
</dbReference>
<evidence type="ECO:0000256" key="7">
    <source>
        <dbReference type="ARBA" id="ARBA00023098"/>
    </source>
</evidence>
<keyword evidence="5 9" id="KW-1133">Transmembrane helix</keyword>
<dbReference type="CDD" id="cd01801">
    <property type="entry name" value="Ubl_TECR_like"/>
    <property type="match status" value="1"/>
</dbReference>
<dbReference type="Proteomes" id="UP001157974">
    <property type="component" value="Unassembled WGS sequence"/>
</dbReference>
<accession>A0AAV8UPM8</accession>
<comment type="similarity">
    <text evidence="2">Belongs to the steroid 5-alpha reductase family.</text>
</comment>
<evidence type="ECO:0000259" key="10">
    <source>
        <dbReference type="Pfam" id="PF02544"/>
    </source>
</evidence>
<keyword evidence="3" id="KW-0444">Lipid biosynthesis</keyword>
<gene>
    <name evidence="11" type="ORF">NDN08_000978</name>
</gene>
<reference evidence="11 12" key="1">
    <citation type="journal article" date="2023" name="Nat. Commun.">
        <title>Origin of minicircular mitochondrial genomes in red algae.</title>
        <authorList>
            <person name="Lee Y."/>
            <person name="Cho C.H."/>
            <person name="Lee Y.M."/>
            <person name="Park S.I."/>
            <person name="Yang J.H."/>
            <person name="West J.A."/>
            <person name="Bhattacharya D."/>
            <person name="Yoon H.S."/>
        </authorList>
    </citation>
    <scope>NUCLEOTIDE SEQUENCE [LARGE SCALE GENOMIC DNA]</scope>
    <source>
        <strain evidence="11 12">CCMP1338</strain>
        <tissue evidence="11">Whole cell</tissue>
    </source>
</reference>
<keyword evidence="12" id="KW-1185">Reference proteome</keyword>
<evidence type="ECO:0000313" key="11">
    <source>
        <dbReference type="EMBL" id="KAJ8904461.1"/>
    </source>
</evidence>
<evidence type="ECO:0000313" key="12">
    <source>
        <dbReference type="Proteomes" id="UP001157974"/>
    </source>
</evidence>
<dbReference type="Gene3D" id="3.10.20.90">
    <property type="entry name" value="Phosphatidylinositol 3-kinase Catalytic Subunit, Chain A, domain 1"/>
    <property type="match status" value="1"/>
</dbReference>
<dbReference type="PANTHER" id="PTHR10556:SF28">
    <property type="entry name" value="VERY-LONG-CHAIN ENOYL-COA REDUCTASE"/>
    <property type="match status" value="1"/>
</dbReference>
<dbReference type="AlphaFoldDB" id="A0AAV8UPM8"/>
<evidence type="ECO:0000256" key="1">
    <source>
        <dbReference type="ARBA" id="ARBA00004141"/>
    </source>
</evidence>
<dbReference type="EMBL" id="JAMWBK010000006">
    <property type="protein sequence ID" value="KAJ8904461.1"/>
    <property type="molecule type" value="Genomic_DNA"/>
</dbReference>
<evidence type="ECO:0000256" key="2">
    <source>
        <dbReference type="ARBA" id="ARBA00007742"/>
    </source>
</evidence>
<dbReference type="Pfam" id="PF02544">
    <property type="entry name" value="Steroid_dh"/>
    <property type="match status" value="1"/>
</dbReference>
<feature type="transmembrane region" description="Helical" evidence="9">
    <location>
        <begin position="161"/>
        <end position="179"/>
    </location>
</feature>
<sequence>MDVTIVSRSGSKIAQVSLSEEAKLRDLKDAFHKTNKKYYPERQRFTLPATSSSEKPLPVAEDVPLNDQLSDATVVFKDMGPQISWRGVFVIEYLGPLLIFPTFLMRPSIIYGTDLPPLIEQQYSGFVAFMFHYVKRELETLLVHKFSNSTMPIMNVFKNSMYYWGFAAGIAYFLFHPLYTPVTMGRYAFCMAMFWFWEVANFVTHAYLSSLRPAGTKVRKIPRDGAFEFVSCPNYLFEILAWMFFNLFTSTLVGWAFFVVGSAQMLVWALKKHKNYQAEFDGKDGRELYPTGRKALIPFIL</sequence>
<keyword evidence="7" id="KW-0443">Lipid metabolism</keyword>
<protein>
    <recommendedName>
        <fullName evidence="10">3-oxo-5-alpha-steroid 4-dehydrogenase C-terminal domain-containing protein</fullName>
    </recommendedName>
</protein>
<feature type="transmembrane region" description="Helical" evidence="9">
    <location>
        <begin position="185"/>
        <end position="204"/>
    </location>
</feature>
<dbReference type="GO" id="GO:0042761">
    <property type="term" value="P:very long-chain fatty acid biosynthetic process"/>
    <property type="evidence" value="ECO:0007669"/>
    <property type="project" value="TreeGrafter"/>
</dbReference>
<organism evidence="11 12">
    <name type="scientific">Rhodosorus marinus</name>
    <dbReference type="NCBI Taxonomy" id="101924"/>
    <lineage>
        <taxon>Eukaryota</taxon>
        <taxon>Rhodophyta</taxon>
        <taxon>Stylonematophyceae</taxon>
        <taxon>Stylonematales</taxon>
        <taxon>Stylonemataceae</taxon>
        <taxon>Rhodosorus</taxon>
    </lineage>
</organism>
<evidence type="ECO:0000256" key="8">
    <source>
        <dbReference type="ARBA" id="ARBA00023136"/>
    </source>
</evidence>
<dbReference type="InterPro" id="IPR001104">
    <property type="entry name" value="3-oxo-5_a-steroid_4-DH_C"/>
</dbReference>
<keyword evidence="8 9" id="KW-0472">Membrane</keyword>
<feature type="domain" description="3-oxo-5-alpha-steroid 4-dehydrogenase C-terminal" evidence="10">
    <location>
        <begin position="150"/>
        <end position="301"/>
    </location>
</feature>
<dbReference type="GO" id="GO:0016020">
    <property type="term" value="C:membrane"/>
    <property type="evidence" value="ECO:0007669"/>
    <property type="project" value="UniProtKB-SubCell"/>
</dbReference>
<keyword evidence="4 9" id="KW-0812">Transmembrane</keyword>
<evidence type="ECO:0000256" key="9">
    <source>
        <dbReference type="SAM" id="Phobius"/>
    </source>
</evidence>
<evidence type="ECO:0000256" key="4">
    <source>
        <dbReference type="ARBA" id="ARBA00022692"/>
    </source>
</evidence>
<name>A0AAV8UPM8_9RHOD</name>
<dbReference type="GO" id="GO:0016627">
    <property type="term" value="F:oxidoreductase activity, acting on the CH-CH group of donors"/>
    <property type="evidence" value="ECO:0007669"/>
    <property type="project" value="InterPro"/>
</dbReference>
<dbReference type="PANTHER" id="PTHR10556">
    <property type="entry name" value="3-OXO-5-ALPHA-STEROID 4-DEHYDROGENASE"/>
    <property type="match status" value="1"/>
</dbReference>
<keyword evidence="6" id="KW-0560">Oxidoreductase</keyword>
<proteinExistence type="inferred from homology"/>
<evidence type="ECO:0000256" key="6">
    <source>
        <dbReference type="ARBA" id="ARBA00023002"/>
    </source>
</evidence>
<comment type="subcellular location">
    <subcellularLocation>
        <location evidence="1">Membrane</location>
        <topology evidence="1">Multi-pass membrane protein</topology>
    </subcellularLocation>
</comment>
<evidence type="ECO:0000256" key="5">
    <source>
        <dbReference type="ARBA" id="ARBA00022989"/>
    </source>
</evidence>
<comment type="caution">
    <text evidence="11">The sequence shown here is derived from an EMBL/GenBank/DDBJ whole genome shotgun (WGS) entry which is preliminary data.</text>
</comment>
<dbReference type="PROSITE" id="PS50244">
    <property type="entry name" value="S5A_REDUCTASE"/>
    <property type="match status" value="1"/>
</dbReference>
<evidence type="ECO:0000256" key="3">
    <source>
        <dbReference type="ARBA" id="ARBA00022516"/>
    </source>
</evidence>